<comment type="caution">
    <text evidence="2">The sequence shown here is derived from an EMBL/GenBank/DDBJ whole genome shotgun (WGS) entry which is preliminary data.</text>
</comment>
<feature type="transmembrane region" description="Helical" evidence="1">
    <location>
        <begin position="12"/>
        <end position="31"/>
    </location>
</feature>
<feature type="transmembrane region" description="Helical" evidence="1">
    <location>
        <begin position="112"/>
        <end position="131"/>
    </location>
</feature>
<reference evidence="2 3" key="1">
    <citation type="journal article" date="2020" name="Biotechnol. Biofuels">
        <title>New insights from the biogas microbiome by comprehensive genome-resolved metagenomics of nearly 1600 species originating from multiple anaerobic digesters.</title>
        <authorList>
            <person name="Campanaro S."/>
            <person name="Treu L."/>
            <person name="Rodriguez-R L.M."/>
            <person name="Kovalovszki A."/>
            <person name="Ziels R.M."/>
            <person name="Maus I."/>
            <person name="Zhu X."/>
            <person name="Kougias P.G."/>
            <person name="Basile A."/>
            <person name="Luo G."/>
            <person name="Schluter A."/>
            <person name="Konstantinidis K.T."/>
            <person name="Angelidaki I."/>
        </authorList>
    </citation>
    <scope>NUCLEOTIDE SEQUENCE [LARGE SCALE GENOMIC DNA]</scope>
    <source>
        <strain evidence="2">AS06rmzACSIP_421</strain>
    </source>
</reference>
<protein>
    <submittedName>
        <fullName evidence="2">Uncharacterized protein</fullName>
    </submittedName>
</protein>
<evidence type="ECO:0000313" key="2">
    <source>
        <dbReference type="EMBL" id="NLE30914.1"/>
    </source>
</evidence>
<evidence type="ECO:0000256" key="1">
    <source>
        <dbReference type="SAM" id="Phobius"/>
    </source>
</evidence>
<feature type="transmembrane region" description="Helical" evidence="1">
    <location>
        <begin position="37"/>
        <end position="56"/>
    </location>
</feature>
<dbReference type="AlphaFoldDB" id="A0A847EUB8"/>
<dbReference type="Proteomes" id="UP000554004">
    <property type="component" value="Unassembled WGS sequence"/>
</dbReference>
<accession>A0A847EUB8</accession>
<dbReference type="EMBL" id="JAAZAL010000049">
    <property type="protein sequence ID" value="NLE30914.1"/>
    <property type="molecule type" value="Genomic_DNA"/>
</dbReference>
<name>A0A847EUB8_9BACT</name>
<evidence type="ECO:0000313" key="3">
    <source>
        <dbReference type="Proteomes" id="UP000554004"/>
    </source>
</evidence>
<keyword evidence="1" id="KW-0472">Membrane</keyword>
<keyword evidence="1" id="KW-0812">Transmembrane</keyword>
<organism evidence="2 3">
    <name type="scientific">Candidatus Dojkabacteria bacterium</name>
    <dbReference type="NCBI Taxonomy" id="2099670"/>
    <lineage>
        <taxon>Bacteria</taxon>
        <taxon>Candidatus Dojkabacteria</taxon>
    </lineage>
</organism>
<proteinExistence type="predicted"/>
<feature type="transmembrane region" description="Helical" evidence="1">
    <location>
        <begin position="68"/>
        <end position="92"/>
    </location>
</feature>
<sequence>MIKKDKNEKYLKISKIVTYLLSSILGFTLYYYFGSSFYIFAFALLLGLTLPKLILNKWKYEEDKFNKIVWLNLIFGLFYTPLGVFFGVFTIKYNSTLSKNEKQNKYVVLGKIGIWLSILNFLLALILPFALSK</sequence>
<keyword evidence="1" id="KW-1133">Transmembrane helix</keyword>
<gene>
    <name evidence="2" type="ORF">GX618_01400</name>
</gene>